<dbReference type="Pfam" id="PF16403">
    <property type="entry name" value="Bact_surface_Ig-like"/>
    <property type="match status" value="1"/>
</dbReference>
<dbReference type="InterPro" id="IPR001119">
    <property type="entry name" value="SLH_dom"/>
</dbReference>
<dbReference type="Pfam" id="PF00395">
    <property type="entry name" value="SLH"/>
    <property type="match status" value="3"/>
</dbReference>
<organism evidence="4 5">
    <name type="scientific">Bacillus lumedeiriae</name>
    <dbReference type="NCBI Taxonomy" id="3058829"/>
    <lineage>
        <taxon>Bacteria</taxon>
        <taxon>Bacillati</taxon>
        <taxon>Bacillota</taxon>
        <taxon>Bacilli</taxon>
        <taxon>Bacillales</taxon>
        <taxon>Bacillaceae</taxon>
        <taxon>Bacillus</taxon>
    </lineage>
</organism>
<feature type="chain" id="PRO_5046953232" evidence="2">
    <location>
        <begin position="32"/>
        <end position="601"/>
    </location>
</feature>
<dbReference type="InterPro" id="IPR003343">
    <property type="entry name" value="Big_2"/>
</dbReference>
<protein>
    <submittedName>
        <fullName evidence="4">S-layer homology domain-containing protein</fullName>
    </submittedName>
</protein>
<dbReference type="InterPro" id="IPR051465">
    <property type="entry name" value="Cell_Envelope_Struct_Comp"/>
</dbReference>
<dbReference type="EMBL" id="JAUIYO010000004">
    <property type="protein sequence ID" value="MFK2825559.1"/>
    <property type="molecule type" value="Genomic_DNA"/>
</dbReference>
<evidence type="ECO:0000256" key="2">
    <source>
        <dbReference type="SAM" id="SignalP"/>
    </source>
</evidence>
<evidence type="ECO:0000256" key="1">
    <source>
        <dbReference type="ARBA" id="ARBA00022729"/>
    </source>
</evidence>
<dbReference type="PROSITE" id="PS51272">
    <property type="entry name" value="SLH"/>
    <property type="match status" value="2"/>
</dbReference>
<dbReference type="Proteomes" id="UP001619911">
    <property type="component" value="Unassembled WGS sequence"/>
</dbReference>
<dbReference type="PANTHER" id="PTHR43308:SF5">
    <property type="entry name" value="S-LAYER PROTEIN _ PEPTIDOGLYCAN ENDO-BETA-N-ACETYLGLUCOSAMINIDASE"/>
    <property type="match status" value="1"/>
</dbReference>
<dbReference type="InterPro" id="IPR013783">
    <property type="entry name" value="Ig-like_fold"/>
</dbReference>
<evidence type="ECO:0000259" key="3">
    <source>
        <dbReference type="PROSITE" id="PS51272"/>
    </source>
</evidence>
<feature type="domain" description="SLH" evidence="3">
    <location>
        <begin position="30"/>
        <end position="88"/>
    </location>
</feature>
<dbReference type="SMART" id="SM00635">
    <property type="entry name" value="BID_2"/>
    <property type="match status" value="1"/>
</dbReference>
<dbReference type="RefSeq" id="WP_404316259.1">
    <property type="nucleotide sequence ID" value="NZ_JAUIYO010000004.1"/>
</dbReference>
<dbReference type="PANTHER" id="PTHR43308">
    <property type="entry name" value="OUTER MEMBRANE PROTEIN ALPHA-RELATED"/>
    <property type="match status" value="1"/>
</dbReference>
<keyword evidence="1 2" id="KW-0732">Signal</keyword>
<name>A0ABW8IA23_9BACI</name>
<feature type="domain" description="SLH" evidence="3">
    <location>
        <begin position="89"/>
        <end position="152"/>
    </location>
</feature>
<proteinExistence type="predicted"/>
<gene>
    <name evidence="4" type="ORF">QYG89_07690</name>
</gene>
<accession>A0ABW8IA23</accession>
<sequence length="601" mass="65675">MGLRSSFCNKFIAAAATAVIALTAAASGAQAANYKDVHPDGRYKEAVDYLVEHDIAKGYSEELFGTDLSIKRGDAMVMIANALKLDVKAAPPSPFKDLNNRVRQAVNAVYAKGMINGKTSTLFQPEANITRAEMAKVIANAYQLDGKGVQNEFVDVSDRWDEYVDALVKHGITKGKTPDRFGAVQNVTRGEFAIFMYRANAANPNIDWETPAFTYSGEHSFNVEYGAEFAMPDVTAVDRNGKSVKVTSVITNQNGQPFDKIDTKIPGVYTITYKATDVTGNKAVIMDITVTVSEPKRVIDTVNIVDEHTISVKFKEEEAVEIDLEHELVHGQNEVTFTHEGVQYTISVEYDALTPAVKEAEAAIAALPEKVTLQDEEAVTNARALVNKVLAIKEDAEIQGLTTLEEAEAAIKYFKEERITLNQSRYVLKVGKTYKLEATLTPTGGPATSLQWTSSNPDVATVAQDGTVTAVSEGTTTITVTTESGKQASSYITVSNKPLLQFNSYASVTINNEIKGISTSFINMGSQTVKVEKVEVYEGDTRRTVYSEADLLSNEIPVEIKPGERFGIGISYKIGLWATKKNVVKYTINDGEETFEYTSEL</sequence>
<comment type="caution">
    <text evidence="4">The sequence shown here is derived from an EMBL/GenBank/DDBJ whole genome shotgun (WGS) entry which is preliminary data.</text>
</comment>
<evidence type="ECO:0000313" key="5">
    <source>
        <dbReference type="Proteomes" id="UP001619911"/>
    </source>
</evidence>
<dbReference type="SUPFAM" id="SSF49373">
    <property type="entry name" value="Invasin/intimin cell-adhesion fragments"/>
    <property type="match status" value="1"/>
</dbReference>
<feature type="signal peptide" evidence="2">
    <location>
        <begin position="1"/>
        <end position="31"/>
    </location>
</feature>
<dbReference type="Pfam" id="PF02368">
    <property type="entry name" value="Big_2"/>
    <property type="match status" value="1"/>
</dbReference>
<keyword evidence="5" id="KW-1185">Reference proteome</keyword>
<reference evidence="4 5" key="1">
    <citation type="submission" date="2023-07" db="EMBL/GenBank/DDBJ databases">
        <title>Bacillus lucianemedeirus sp. nov, a new species isolated from an immunobiological production facility.</title>
        <authorList>
            <person name="Costa L.V."/>
            <person name="Miranda R.V.S.L."/>
            <person name="Brandao M.L.L."/>
            <person name="Reis C.M.F."/>
            <person name="Frazao A.M."/>
            <person name="Cruz F.V."/>
            <person name="Baio P.V.P."/>
            <person name="Veras J.F.C."/>
            <person name="Ramos J.N."/>
            <person name="Vieira V."/>
        </authorList>
    </citation>
    <scope>NUCLEOTIDE SEQUENCE [LARGE SCALE GENOMIC DNA]</scope>
    <source>
        <strain evidence="4 5">B190/17</strain>
    </source>
</reference>
<evidence type="ECO:0000313" key="4">
    <source>
        <dbReference type="EMBL" id="MFK2825559.1"/>
    </source>
</evidence>
<dbReference type="InterPro" id="IPR008964">
    <property type="entry name" value="Invasin/intimin_cell_adhesion"/>
</dbReference>
<dbReference type="InterPro" id="IPR032179">
    <property type="entry name" value="Cry22Aa_Ig-like"/>
</dbReference>
<dbReference type="Gene3D" id="2.60.40.10">
    <property type="entry name" value="Immunoglobulins"/>
    <property type="match status" value="1"/>
</dbReference>
<dbReference type="Gene3D" id="2.60.40.1080">
    <property type="match status" value="1"/>
</dbReference>